<dbReference type="EMBL" id="JBHSFN010000012">
    <property type="protein sequence ID" value="MFC4588390.1"/>
    <property type="molecule type" value="Genomic_DNA"/>
</dbReference>
<evidence type="ECO:0008006" key="4">
    <source>
        <dbReference type="Google" id="ProtNLM"/>
    </source>
</evidence>
<dbReference type="Proteomes" id="UP001595891">
    <property type="component" value="Unassembled WGS sequence"/>
</dbReference>
<keyword evidence="1" id="KW-0812">Transmembrane</keyword>
<feature type="transmembrane region" description="Helical" evidence="1">
    <location>
        <begin position="104"/>
        <end position="125"/>
    </location>
</feature>
<organism evidence="2 3">
    <name type="scientific">Sphaerisporangium corydalis</name>
    <dbReference type="NCBI Taxonomy" id="1441875"/>
    <lineage>
        <taxon>Bacteria</taxon>
        <taxon>Bacillati</taxon>
        <taxon>Actinomycetota</taxon>
        <taxon>Actinomycetes</taxon>
        <taxon>Streptosporangiales</taxon>
        <taxon>Streptosporangiaceae</taxon>
        <taxon>Sphaerisporangium</taxon>
    </lineage>
</organism>
<keyword evidence="3" id="KW-1185">Reference proteome</keyword>
<feature type="transmembrane region" description="Helical" evidence="1">
    <location>
        <begin position="80"/>
        <end position="98"/>
    </location>
</feature>
<keyword evidence="1" id="KW-1133">Transmembrane helix</keyword>
<feature type="transmembrane region" description="Helical" evidence="1">
    <location>
        <begin position="57"/>
        <end position="73"/>
    </location>
</feature>
<dbReference type="RefSeq" id="WP_262843276.1">
    <property type="nucleotide sequence ID" value="NZ_JANZYP010000017.1"/>
</dbReference>
<proteinExistence type="predicted"/>
<evidence type="ECO:0000256" key="1">
    <source>
        <dbReference type="SAM" id="Phobius"/>
    </source>
</evidence>
<sequence>MTIMDAPLAGGTARRLDLIGRGLLAIASVATVGAFVEGCTVVAAAGDDRIWVDFWRTTAYLVFAGLFAMLALAPRTRWGVWELVFVQKVSLVVFGALVGDVNEASRATLVDLGLVVVLAVSYPLCRGWYTWRSRAVAPE</sequence>
<evidence type="ECO:0000313" key="2">
    <source>
        <dbReference type="EMBL" id="MFC4588390.1"/>
    </source>
</evidence>
<accession>A0ABV9EFP3</accession>
<reference evidence="3" key="1">
    <citation type="journal article" date="2019" name="Int. J. Syst. Evol. Microbiol.">
        <title>The Global Catalogue of Microorganisms (GCM) 10K type strain sequencing project: providing services to taxonomists for standard genome sequencing and annotation.</title>
        <authorList>
            <consortium name="The Broad Institute Genomics Platform"/>
            <consortium name="The Broad Institute Genome Sequencing Center for Infectious Disease"/>
            <person name="Wu L."/>
            <person name="Ma J."/>
        </authorList>
    </citation>
    <scope>NUCLEOTIDE SEQUENCE [LARGE SCALE GENOMIC DNA]</scope>
    <source>
        <strain evidence="3">CCUG 49560</strain>
    </source>
</reference>
<comment type="caution">
    <text evidence="2">The sequence shown here is derived from an EMBL/GenBank/DDBJ whole genome shotgun (WGS) entry which is preliminary data.</text>
</comment>
<keyword evidence="1" id="KW-0472">Membrane</keyword>
<feature type="transmembrane region" description="Helical" evidence="1">
    <location>
        <begin position="23"/>
        <end position="45"/>
    </location>
</feature>
<evidence type="ECO:0000313" key="3">
    <source>
        <dbReference type="Proteomes" id="UP001595891"/>
    </source>
</evidence>
<gene>
    <name evidence="2" type="ORF">ACFO8L_20045</name>
</gene>
<protein>
    <recommendedName>
        <fullName evidence="4">DUF2809 domain-containing protein</fullName>
    </recommendedName>
</protein>
<name>A0ABV9EFP3_9ACTN</name>